<organism evidence="1 2">
    <name type="scientific">Rhizobium leguminosarum bv. trifolii</name>
    <dbReference type="NCBI Taxonomy" id="386"/>
    <lineage>
        <taxon>Bacteria</taxon>
        <taxon>Pseudomonadati</taxon>
        <taxon>Pseudomonadota</taxon>
        <taxon>Alphaproteobacteria</taxon>
        <taxon>Hyphomicrobiales</taxon>
        <taxon>Rhizobiaceae</taxon>
        <taxon>Rhizobium/Agrobacterium group</taxon>
        <taxon>Rhizobium</taxon>
    </lineage>
</organism>
<dbReference type="InterPro" id="IPR014942">
    <property type="entry name" value="AbiEii"/>
</dbReference>
<evidence type="ECO:0000313" key="1">
    <source>
        <dbReference type="EMBL" id="RFB99972.1"/>
    </source>
</evidence>
<evidence type="ECO:0000313" key="2">
    <source>
        <dbReference type="Proteomes" id="UP000256748"/>
    </source>
</evidence>
<name>A0A3E1BYD0_RHILT</name>
<gene>
    <name evidence="1" type="ORF">B5K10_05565</name>
</gene>
<evidence type="ECO:0008006" key="3">
    <source>
        <dbReference type="Google" id="ProtNLM"/>
    </source>
</evidence>
<dbReference type="RefSeq" id="WP_116272640.1">
    <property type="nucleotide sequence ID" value="NZ_KZ859521.1"/>
</dbReference>
<dbReference type="Proteomes" id="UP000256748">
    <property type="component" value="Unassembled WGS sequence"/>
</dbReference>
<dbReference type="EMBL" id="NAOO01000004">
    <property type="protein sequence ID" value="RFB99972.1"/>
    <property type="molecule type" value="Genomic_DNA"/>
</dbReference>
<accession>A0A3E1BYD0</accession>
<protein>
    <recommendedName>
        <fullName evidence="3">Nucleotidyl transferase AbiEii/AbiGii toxin family protein</fullName>
    </recommendedName>
</protein>
<comment type="caution">
    <text evidence="1">The sequence shown here is derived from an EMBL/GenBank/DDBJ whole genome shotgun (WGS) entry which is preliminary data.</text>
</comment>
<dbReference type="Pfam" id="PF08843">
    <property type="entry name" value="AbiEii"/>
    <property type="match status" value="1"/>
</dbReference>
<proteinExistence type="predicted"/>
<dbReference type="AlphaFoldDB" id="A0A3E1BYD0"/>
<reference evidence="1 2" key="1">
    <citation type="submission" date="2017-03" db="EMBL/GenBank/DDBJ databases">
        <title>Genome analysis of Rhizobial strains effectives or ineffectives for nitrogen fixation isolated from bean seeds.</title>
        <authorList>
            <person name="Peralta H."/>
            <person name="Aguilar-Vera A."/>
            <person name="Mora Y."/>
            <person name="Vargas-Lagunas C."/>
            <person name="Girard L."/>
            <person name="Mora J."/>
        </authorList>
    </citation>
    <scope>NUCLEOTIDE SEQUENCE [LARGE SCALE GENOMIC DNA]</scope>
    <source>
        <strain evidence="1 2">CCGM5</strain>
    </source>
</reference>
<sequence length="274" mass="31014">MQIQDFEVAEALGSSLMQTCRSKKMDVTMAASRHVDDRILFHWRVGFGGSPILVTGGCMFAQDRRPTTNLDITTVMRWTDEELQKGFKRISAALLSEGILIRRINFRQLALKEADLLVRVDIEAMCGTIRSNTHVDIKSASGPFAFPQDPERRQLPSLLPKLHQGAVVHVQSLAAAAAEKWIAVLTQRHDDFRAKHALDLLSFWEMGVGIDSVAAELLRVARHRRIPLTYFAPKPKALEWVSFLLRGDSWVQTAKQRKIEDFDLVQSYRMLGAY</sequence>